<accession>C4FI71</accession>
<dbReference type="PANTHER" id="PTHR43148">
    <property type="entry name" value="GLYCERALDEHYDE-3-PHOSPHATE DEHYDROGENASE 2"/>
    <property type="match status" value="1"/>
</dbReference>
<name>C4FI71_9AQUI</name>
<dbReference type="Pfam" id="PF02800">
    <property type="entry name" value="Gp_dh_C"/>
    <property type="match status" value="1"/>
</dbReference>
<dbReference type="InterPro" id="IPR006424">
    <property type="entry name" value="Glyceraldehyde-3-P_DH_1"/>
</dbReference>
<dbReference type="SMART" id="SM00846">
    <property type="entry name" value="Gp_dh_N"/>
    <property type="match status" value="1"/>
</dbReference>
<evidence type="ECO:0000256" key="7">
    <source>
        <dbReference type="PIRSR" id="PIRSR000149-4"/>
    </source>
</evidence>
<dbReference type="OrthoDB" id="9803304at2"/>
<dbReference type="InterPro" id="IPR020828">
    <property type="entry name" value="GlycerAld_3-P_DH_NAD(P)-bd"/>
</dbReference>
<proteinExistence type="inferred from homology"/>
<comment type="subunit">
    <text evidence="2">Homotetramer.</text>
</comment>
<evidence type="ECO:0000256" key="9">
    <source>
        <dbReference type="RuleBase" id="RU361160"/>
    </source>
</evidence>
<dbReference type="GO" id="GO:0016620">
    <property type="term" value="F:oxidoreductase activity, acting on the aldehyde or oxo group of donors, NAD or NADP as acceptor"/>
    <property type="evidence" value="ECO:0007669"/>
    <property type="project" value="InterPro"/>
</dbReference>
<dbReference type="Pfam" id="PF00044">
    <property type="entry name" value="Gp_dh_N"/>
    <property type="match status" value="1"/>
</dbReference>
<evidence type="ECO:0000256" key="8">
    <source>
        <dbReference type="RuleBase" id="RU000397"/>
    </source>
</evidence>
<evidence type="ECO:0000259" key="10">
    <source>
        <dbReference type="SMART" id="SM00846"/>
    </source>
</evidence>
<dbReference type="FunFam" id="3.40.50.720:FF:000001">
    <property type="entry name" value="Glyceraldehyde-3-phosphate dehydrogenase"/>
    <property type="match status" value="1"/>
</dbReference>
<dbReference type="GO" id="GO:0006006">
    <property type="term" value="P:glucose metabolic process"/>
    <property type="evidence" value="ECO:0007669"/>
    <property type="project" value="InterPro"/>
</dbReference>
<dbReference type="PRINTS" id="PR00078">
    <property type="entry name" value="G3PDHDRGNASE"/>
</dbReference>
<dbReference type="EMBL" id="ABZS01000015">
    <property type="protein sequence ID" value="EEP61224.1"/>
    <property type="molecule type" value="Genomic_DNA"/>
</dbReference>
<dbReference type="Gene3D" id="3.30.360.10">
    <property type="entry name" value="Dihydrodipicolinate Reductase, domain 2"/>
    <property type="match status" value="1"/>
</dbReference>
<sequence>MRVAINGFGRIGRNFFRIANGVEGIEIVAINDITDTKTLAHLLKYDSVHGIYDADIKATEDSIIVNGKEIKVTAIKDPAQLPWKDLNVDIVIESTGLFTKREDAQKHLEAGAKKVIISAPAKNPDITIVLGVNQEAYDPANHNIISNASCTTNALAPVVKVLQKEFGIKYGYMVTTHAYTNDQRILDLPHKDLRRARAAAVNIVPTTTGAAKALGEVIPEVKGKLDGTARRVPVADGSLIDLTVVVEKETTVEEVNAAMKKYAEGEMKGILAYCEDPVVSSDIIRNPASSIFDSLLTQVIGGNLVHVASWYDNEYGYSTRLKDLVLFIGSKQ</sequence>
<dbReference type="SUPFAM" id="SSF51735">
    <property type="entry name" value="NAD(P)-binding Rossmann-fold domains"/>
    <property type="match status" value="1"/>
</dbReference>
<dbReference type="SUPFAM" id="SSF55347">
    <property type="entry name" value="Glyceraldehyde-3-phosphate dehydrogenase-like, C-terminal domain"/>
    <property type="match status" value="1"/>
</dbReference>
<dbReference type="Proteomes" id="UP000005540">
    <property type="component" value="Unassembled WGS sequence"/>
</dbReference>
<dbReference type="AlphaFoldDB" id="C4FI71"/>
<feature type="binding site" evidence="6">
    <location>
        <position position="118"/>
    </location>
    <ligand>
        <name>NAD(+)</name>
        <dbReference type="ChEBI" id="CHEBI:57540"/>
    </ligand>
</feature>
<keyword evidence="12" id="KW-1185">Reference proteome</keyword>
<evidence type="ECO:0000256" key="4">
    <source>
        <dbReference type="PIRSR" id="PIRSR000149-1"/>
    </source>
</evidence>
<dbReference type="PIRSF" id="PIRSF000149">
    <property type="entry name" value="GAP_DH"/>
    <property type="match status" value="1"/>
</dbReference>
<feature type="binding site" evidence="6">
    <location>
        <position position="313"/>
    </location>
    <ligand>
        <name>NAD(+)</name>
        <dbReference type="ChEBI" id="CHEBI:57540"/>
    </ligand>
</feature>
<dbReference type="NCBIfam" id="TIGR01534">
    <property type="entry name" value="GAPDH-I"/>
    <property type="match status" value="1"/>
</dbReference>
<dbReference type="InterPro" id="IPR020831">
    <property type="entry name" value="GlycerAld/Erythrose_P_DH"/>
</dbReference>
<dbReference type="Gene3D" id="3.40.50.720">
    <property type="entry name" value="NAD(P)-binding Rossmann-like Domain"/>
    <property type="match status" value="1"/>
</dbReference>
<dbReference type="CDD" id="cd18126">
    <property type="entry name" value="GAPDH_I_C"/>
    <property type="match status" value="1"/>
</dbReference>
<dbReference type="FunFam" id="3.30.360.10:FF:000002">
    <property type="entry name" value="Glyceraldehyde-3-phosphate dehydrogenase"/>
    <property type="match status" value="1"/>
</dbReference>
<feature type="binding site" evidence="5">
    <location>
        <begin position="208"/>
        <end position="209"/>
    </location>
    <ligand>
        <name>D-glyceraldehyde 3-phosphate</name>
        <dbReference type="ChEBI" id="CHEBI:59776"/>
    </ligand>
</feature>
<evidence type="ECO:0000256" key="6">
    <source>
        <dbReference type="PIRSR" id="PIRSR000149-3"/>
    </source>
</evidence>
<feature type="binding site" evidence="6">
    <location>
        <position position="32"/>
    </location>
    <ligand>
        <name>NAD(+)</name>
        <dbReference type="ChEBI" id="CHEBI:57540"/>
    </ligand>
</feature>
<dbReference type="InterPro" id="IPR020829">
    <property type="entry name" value="GlycerAld_3-P_DH_cat"/>
</dbReference>
<feature type="binding site" evidence="5">
    <location>
        <begin position="149"/>
        <end position="151"/>
    </location>
    <ligand>
        <name>D-glyceraldehyde 3-phosphate</name>
        <dbReference type="ChEBI" id="CHEBI:59776"/>
    </ligand>
</feature>
<keyword evidence="6" id="KW-0520">NAD</keyword>
<keyword evidence="3 9" id="KW-0560">Oxidoreductase</keyword>
<organism evidence="11 12">
    <name type="scientific">Sulfurihydrogenibium yellowstonense SS-5</name>
    <dbReference type="NCBI Taxonomy" id="432331"/>
    <lineage>
        <taxon>Bacteria</taxon>
        <taxon>Pseudomonadati</taxon>
        <taxon>Aquificota</taxon>
        <taxon>Aquificia</taxon>
        <taxon>Aquificales</taxon>
        <taxon>Hydrogenothermaceae</taxon>
        <taxon>Sulfurihydrogenibium</taxon>
    </lineage>
</organism>
<dbReference type="InterPro" id="IPR036291">
    <property type="entry name" value="NAD(P)-bd_dom_sf"/>
</dbReference>
<dbReference type="InterPro" id="IPR020830">
    <property type="entry name" value="GlycerAld_3-P_DH_AS"/>
</dbReference>
<reference evidence="11 12" key="1">
    <citation type="submission" date="2009-04" db="EMBL/GenBank/DDBJ databases">
        <authorList>
            <person name="Reysenbach A.-L."/>
            <person name="Heidelberg J.F."/>
            <person name="Nelson W.C."/>
        </authorList>
    </citation>
    <scope>NUCLEOTIDE SEQUENCE [LARGE SCALE GENOMIC DNA]</scope>
    <source>
        <strain evidence="11 12">SS-5</strain>
    </source>
</reference>
<gene>
    <name evidence="11" type="primary">gap</name>
    <name evidence="11" type="ORF">SULYE_0255</name>
</gene>
<dbReference type="PROSITE" id="PS00071">
    <property type="entry name" value="GAPDH"/>
    <property type="match status" value="1"/>
</dbReference>
<feature type="site" description="Activates thiol group during catalysis" evidence="7">
    <location>
        <position position="177"/>
    </location>
</feature>
<dbReference type="GO" id="GO:0051287">
    <property type="term" value="F:NAD binding"/>
    <property type="evidence" value="ECO:0007669"/>
    <property type="project" value="InterPro"/>
</dbReference>
<dbReference type="EC" id="1.2.1.-" evidence="9"/>
<comment type="caution">
    <text evidence="11">The sequence shown here is derived from an EMBL/GenBank/DDBJ whole genome shotgun (WGS) entry which is preliminary data.</text>
</comment>
<evidence type="ECO:0000256" key="3">
    <source>
        <dbReference type="ARBA" id="ARBA00023002"/>
    </source>
</evidence>
<evidence type="ECO:0000256" key="5">
    <source>
        <dbReference type="PIRSR" id="PIRSR000149-2"/>
    </source>
</evidence>
<protein>
    <recommendedName>
        <fullName evidence="9">Glyceraldehyde-3-phosphate dehydrogenase</fullName>
        <ecNumber evidence="9">1.2.1.-</ecNumber>
    </recommendedName>
</protein>
<evidence type="ECO:0000256" key="2">
    <source>
        <dbReference type="ARBA" id="ARBA00011881"/>
    </source>
</evidence>
<feature type="binding site" evidence="5">
    <location>
        <position position="180"/>
    </location>
    <ligand>
        <name>D-glyceraldehyde 3-phosphate</name>
        <dbReference type="ChEBI" id="CHEBI:59776"/>
    </ligand>
</feature>
<dbReference type="CDD" id="cd05214">
    <property type="entry name" value="GAPDH_I_N"/>
    <property type="match status" value="1"/>
</dbReference>
<comment type="similarity">
    <text evidence="1 8">Belongs to the glyceraldehyde-3-phosphate dehydrogenase family.</text>
</comment>
<feature type="active site" description="Nucleophile" evidence="4">
    <location>
        <position position="150"/>
    </location>
</feature>
<keyword evidence="6" id="KW-0547">Nucleotide-binding</keyword>
<dbReference type="RefSeq" id="WP_007545673.1">
    <property type="nucleotide sequence ID" value="NZ_ABZS01000015.1"/>
</dbReference>
<feature type="binding site" evidence="6">
    <location>
        <begin position="10"/>
        <end position="11"/>
    </location>
    <ligand>
        <name>NAD(+)</name>
        <dbReference type="ChEBI" id="CHEBI:57540"/>
    </ligand>
</feature>
<feature type="domain" description="Glyceraldehyde 3-phosphate dehydrogenase NAD(P) binding" evidence="10">
    <location>
        <begin position="1"/>
        <end position="150"/>
    </location>
</feature>
<dbReference type="GO" id="GO:0050661">
    <property type="term" value="F:NADP binding"/>
    <property type="evidence" value="ECO:0007669"/>
    <property type="project" value="InterPro"/>
</dbReference>
<evidence type="ECO:0000313" key="12">
    <source>
        <dbReference type="Proteomes" id="UP000005540"/>
    </source>
</evidence>
<feature type="binding site" evidence="5">
    <location>
        <position position="231"/>
    </location>
    <ligand>
        <name>D-glyceraldehyde 3-phosphate</name>
        <dbReference type="ChEBI" id="CHEBI:59776"/>
    </ligand>
</feature>
<evidence type="ECO:0000256" key="1">
    <source>
        <dbReference type="ARBA" id="ARBA00007406"/>
    </source>
</evidence>
<evidence type="ECO:0000313" key="11">
    <source>
        <dbReference type="EMBL" id="EEP61224.1"/>
    </source>
</evidence>